<dbReference type="SUPFAM" id="SSF74650">
    <property type="entry name" value="Galactose mutarotase-like"/>
    <property type="match status" value="1"/>
</dbReference>
<comment type="catalytic activity">
    <reaction evidence="5">
        <text>alpha-D-glucose = beta-D-glucose</text>
        <dbReference type="Rhea" id="RHEA:10264"/>
        <dbReference type="ChEBI" id="CHEBI:15903"/>
        <dbReference type="ChEBI" id="CHEBI:17925"/>
        <dbReference type="EC" id="5.1.3.3"/>
    </reaction>
</comment>
<dbReference type="InterPro" id="IPR047215">
    <property type="entry name" value="Galactose_mutarotase-like"/>
</dbReference>
<evidence type="ECO:0000256" key="2">
    <source>
        <dbReference type="ARBA" id="ARBA00006206"/>
    </source>
</evidence>
<feature type="signal peptide" evidence="6">
    <location>
        <begin position="1"/>
        <end position="22"/>
    </location>
</feature>
<dbReference type="InterPro" id="IPR014718">
    <property type="entry name" value="GH-type_carb-bd"/>
</dbReference>
<accession>A0ABQ3AU85</accession>
<keyword evidence="8" id="KW-1185">Reference proteome</keyword>
<comment type="pathway">
    <text evidence="1 5">Carbohydrate metabolism; hexose metabolism.</text>
</comment>
<protein>
    <recommendedName>
        <fullName evidence="5">Aldose 1-epimerase</fullName>
        <ecNumber evidence="5">5.1.3.3</ecNumber>
    </recommendedName>
</protein>
<evidence type="ECO:0000256" key="3">
    <source>
        <dbReference type="ARBA" id="ARBA00023235"/>
    </source>
</evidence>
<feature type="chain" id="PRO_5046769297" description="Aldose 1-epimerase" evidence="6">
    <location>
        <begin position="23"/>
        <end position="392"/>
    </location>
</feature>
<gene>
    <name evidence="7" type="primary">galM</name>
    <name evidence="7" type="ORF">GCM10011613_05570</name>
</gene>
<dbReference type="PIRSF" id="PIRSF005096">
    <property type="entry name" value="GALM"/>
    <property type="match status" value="1"/>
</dbReference>
<dbReference type="InterPro" id="IPR011013">
    <property type="entry name" value="Gal_mutarotase_sf_dom"/>
</dbReference>
<evidence type="ECO:0000256" key="6">
    <source>
        <dbReference type="SAM" id="SignalP"/>
    </source>
</evidence>
<dbReference type="InterPro" id="IPR008183">
    <property type="entry name" value="Aldose_1/G6P_1-epimerase"/>
</dbReference>
<sequence length="392" mass="42248">MNFKRLALALCVTAACAQPTFAAETAAAAASQKPAAVKAVAQLSVTEAPFGKLPSGESTTLFTLTNANGVVVKATNYGGVITSMITPDKSGNMADIVLGFDNIDGYLKNKSYYGALIGRYGNRIGKAQFAIDGKTYNLDKNDSANHLHGGSKGFWAVLWDAKSFKTANSVGITLTHTSPDGDQGYPGNLKATVVYELTNNNEFTITYGATTDKPTHVNMTQHPYFNMVGKGSILNQELYINGSKYTPVDSGLIPTGELAPVAGTPFDFTKAHTIGQMIGQTNEQLKNGGGYDHNWVLNKKTADEWGLDARFSDPVSGRTLEVYSDEPGIQFYSGNFLEGKVEGKGVKFEYRGAICLEPQHYPDTPNKPKFPSTLLKPGEEYKSKIGFKFVAK</sequence>
<proteinExistence type="inferred from homology"/>
<dbReference type="PANTHER" id="PTHR10091:SF0">
    <property type="entry name" value="GALACTOSE MUTAROTASE"/>
    <property type="match status" value="1"/>
</dbReference>
<dbReference type="Pfam" id="PF01263">
    <property type="entry name" value="Aldose_epim"/>
    <property type="match status" value="1"/>
</dbReference>
<dbReference type="EC" id="5.1.3.3" evidence="5"/>
<dbReference type="PANTHER" id="PTHR10091">
    <property type="entry name" value="ALDOSE-1-EPIMERASE"/>
    <property type="match status" value="1"/>
</dbReference>
<evidence type="ECO:0000313" key="8">
    <source>
        <dbReference type="Proteomes" id="UP000619761"/>
    </source>
</evidence>
<keyword evidence="3 5" id="KW-0413">Isomerase</keyword>
<name>A0ABQ3AU85_9GAMM</name>
<dbReference type="Proteomes" id="UP000619761">
    <property type="component" value="Unassembled WGS sequence"/>
</dbReference>
<evidence type="ECO:0000256" key="4">
    <source>
        <dbReference type="ARBA" id="ARBA00023277"/>
    </source>
</evidence>
<comment type="caution">
    <text evidence="7">The sequence shown here is derived from an EMBL/GenBank/DDBJ whole genome shotgun (WGS) entry which is preliminary data.</text>
</comment>
<evidence type="ECO:0000256" key="5">
    <source>
        <dbReference type="PIRNR" id="PIRNR005096"/>
    </source>
</evidence>
<evidence type="ECO:0000256" key="1">
    <source>
        <dbReference type="ARBA" id="ARBA00005028"/>
    </source>
</evidence>
<comment type="similarity">
    <text evidence="2 5">Belongs to the aldose epimerase family.</text>
</comment>
<organism evidence="7 8">
    <name type="scientific">Cellvibrio zantedeschiae</name>
    <dbReference type="NCBI Taxonomy" id="1237077"/>
    <lineage>
        <taxon>Bacteria</taxon>
        <taxon>Pseudomonadati</taxon>
        <taxon>Pseudomonadota</taxon>
        <taxon>Gammaproteobacteria</taxon>
        <taxon>Cellvibrionales</taxon>
        <taxon>Cellvibrionaceae</taxon>
        <taxon>Cellvibrio</taxon>
    </lineage>
</organism>
<dbReference type="EMBL" id="BMYZ01000001">
    <property type="protein sequence ID" value="GGY64671.1"/>
    <property type="molecule type" value="Genomic_DNA"/>
</dbReference>
<dbReference type="InterPro" id="IPR015443">
    <property type="entry name" value="Aldose_1-epimerase"/>
</dbReference>
<evidence type="ECO:0000313" key="7">
    <source>
        <dbReference type="EMBL" id="GGY64671.1"/>
    </source>
</evidence>
<reference evidence="8" key="1">
    <citation type="journal article" date="2019" name="Int. J. Syst. Evol. Microbiol.">
        <title>The Global Catalogue of Microorganisms (GCM) 10K type strain sequencing project: providing services to taxonomists for standard genome sequencing and annotation.</title>
        <authorList>
            <consortium name="The Broad Institute Genomics Platform"/>
            <consortium name="The Broad Institute Genome Sequencing Center for Infectious Disease"/>
            <person name="Wu L."/>
            <person name="Ma J."/>
        </authorList>
    </citation>
    <scope>NUCLEOTIDE SEQUENCE [LARGE SCALE GENOMIC DNA]</scope>
    <source>
        <strain evidence="8">KCTC 32239</strain>
    </source>
</reference>
<keyword evidence="6" id="KW-0732">Signal</keyword>
<dbReference type="RefSeq" id="WP_229837583.1">
    <property type="nucleotide sequence ID" value="NZ_BMYZ01000001.1"/>
</dbReference>
<dbReference type="Gene3D" id="2.70.98.10">
    <property type="match status" value="1"/>
</dbReference>
<dbReference type="CDD" id="cd09019">
    <property type="entry name" value="galactose_mutarotase_like"/>
    <property type="match status" value="1"/>
</dbReference>
<dbReference type="NCBIfam" id="NF008277">
    <property type="entry name" value="PRK11055.1"/>
    <property type="match status" value="1"/>
</dbReference>
<dbReference type="PROSITE" id="PS51257">
    <property type="entry name" value="PROKAR_LIPOPROTEIN"/>
    <property type="match status" value="1"/>
</dbReference>
<keyword evidence="4 5" id="KW-0119">Carbohydrate metabolism</keyword>